<dbReference type="InterPro" id="IPR046532">
    <property type="entry name" value="DUF6597"/>
</dbReference>
<dbReference type="SMART" id="SM00342">
    <property type="entry name" value="HTH_ARAC"/>
    <property type="match status" value="1"/>
</dbReference>
<gene>
    <name evidence="2" type="ORF">EII34_04070</name>
</gene>
<dbReference type="Proteomes" id="UP000280819">
    <property type="component" value="Unassembled WGS sequence"/>
</dbReference>
<dbReference type="RefSeq" id="WP_124843189.1">
    <property type="nucleotide sequence ID" value="NZ_RQZG01000003.1"/>
</dbReference>
<feature type="domain" description="HTH araC/xylS-type" evidence="1">
    <location>
        <begin position="111"/>
        <end position="190"/>
    </location>
</feature>
<sequence length="200" mass="21851">MKPLPLATAWETVGATQPGIIPADGCMDLVTDGETVMVAGPDSRARRFVPRAHRPLWGVRFHPGLLPHLLGVPAQQLLDQVVPLAAVSRLEITPTQLKAPKTLLTLYDAEADKAMRVARALADGESVVSVAEGANWSTRQLRRLCASWFGYGPKHLQRVLRLREAEERLAQGMSMTDAAACSGYADASHLWRDRRDLGPD</sequence>
<dbReference type="OrthoDB" id="2559672at2"/>
<dbReference type="Pfam" id="PF12833">
    <property type="entry name" value="HTH_18"/>
    <property type="match status" value="1"/>
</dbReference>
<evidence type="ECO:0000313" key="2">
    <source>
        <dbReference type="EMBL" id="RRD06302.1"/>
    </source>
</evidence>
<dbReference type="EMBL" id="RQZG01000003">
    <property type="protein sequence ID" value="RRD06302.1"/>
    <property type="molecule type" value="Genomic_DNA"/>
</dbReference>
<dbReference type="GO" id="GO:0003700">
    <property type="term" value="F:DNA-binding transcription factor activity"/>
    <property type="evidence" value="ECO:0007669"/>
    <property type="project" value="InterPro"/>
</dbReference>
<protein>
    <submittedName>
        <fullName evidence="2">AraC family transcriptional regulator</fullName>
    </submittedName>
</protein>
<evidence type="ECO:0000313" key="3">
    <source>
        <dbReference type="Proteomes" id="UP000280819"/>
    </source>
</evidence>
<dbReference type="Gene3D" id="1.10.10.60">
    <property type="entry name" value="Homeodomain-like"/>
    <property type="match status" value="1"/>
</dbReference>
<proteinExistence type="predicted"/>
<organism evidence="2 3">
    <name type="scientific">Arachnia propionica</name>
    <dbReference type="NCBI Taxonomy" id="1750"/>
    <lineage>
        <taxon>Bacteria</taxon>
        <taxon>Bacillati</taxon>
        <taxon>Actinomycetota</taxon>
        <taxon>Actinomycetes</taxon>
        <taxon>Propionibacteriales</taxon>
        <taxon>Propionibacteriaceae</taxon>
        <taxon>Arachnia</taxon>
    </lineage>
</organism>
<dbReference type="GO" id="GO:0043565">
    <property type="term" value="F:sequence-specific DNA binding"/>
    <property type="evidence" value="ECO:0007669"/>
    <property type="project" value="InterPro"/>
</dbReference>
<accession>A0A3P1TA37</accession>
<name>A0A3P1TA37_9ACTN</name>
<dbReference type="PROSITE" id="PS01124">
    <property type="entry name" value="HTH_ARAC_FAMILY_2"/>
    <property type="match status" value="1"/>
</dbReference>
<evidence type="ECO:0000259" key="1">
    <source>
        <dbReference type="PROSITE" id="PS01124"/>
    </source>
</evidence>
<reference evidence="2 3" key="1">
    <citation type="submission" date="2018-11" db="EMBL/GenBank/DDBJ databases">
        <title>Genomes From Bacteria Associated with the Canine Oral Cavity: a Test Case for Automated Genome-Based Taxonomic Assignment.</title>
        <authorList>
            <person name="Coil D.A."/>
            <person name="Jospin G."/>
            <person name="Darling A.E."/>
            <person name="Wallis C."/>
            <person name="Davis I.J."/>
            <person name="Harris S."/>
            <person name="Eisen J.A."/>
            <person name="Holcombe L.J."/>
            <person name="O'Flynn C."/>
        </authorList>
    </citation>
    <scope>NUCLEOTIDE SEQUENCE [LARGE SCALE GENOMIC DNA]</scope>
    <source>
        <strain evidence="2 3">OH887_COT-365</strain>
    </source>
</reference>
<dbReference type="AlphaFoldDB" id="A0A3P1TA37"/>
<dbReference type="Pfam" id="PF20240">
    <property type="entry name" value="DUF6597"/>
    <property type="match status" value="1"/>
</dbReference>
<comment type="caution">
    <text evidence="2">The sequence shown here is derived from an EMBL/GenBank/DDBJ whole genome shotgun (WGS) entry which is preliminary data.</text>
</comment>
<dbReference type="InterPro" id="IPR018060">
    <property type="entry name" value="HTH_AraC"/>
</dbReference>